<dbReference type="SMART" id="SM00086">
    <property type="entry name" value="PAC"/>
    <property type="match status" value="1"/>
</dbReference>
<evidence type="ECO:0000259" key="2">
    <source>
        <dbReference type="PROSITE" id="PS50113"/>
    </source>
</evidence>
<dbReference type="Gene3D" id="3.30.70.270">
    <property type="match status" value="1"/>
</dbReference>
<protein>
    <submittedName>
        <fullName evidence="4">PAS domain S-box-containing protein/diguanylate cyclase (GGDEF) domain-containing protein</fullName>
    </submittedName>
</protein>
<evidence type="ECO:0000313" key="4">
    <source>
        <dbReference type="EMBL" id="SFB34316.1"/>
    </source>
</evidence>
<dbReference type="InterPro" id="IPR029787">
    <property type="entry name" value="Nucleotide_cyclase"/>
</dbReference>
<dbReference type="InterPro" id="IPR000014">
    <property type="entry name" value="PAS"/>
</dbReference>
<dbReference type="Proteomes" id="UP000199012">
    <property type="component" value="Unassembled WGS sequence"/>
</dbReference>
<feature type="domain" description="PAS" evidence="1">
    <location>
        <begin position="21"/>
        <end position="70"/>
    </location>
</feature>
<feature type="domain" description="GGDEF" evidence="3">
    <location>
        <begin position="181"/>
        <end position="307"/>
    </location>
</feature>
<dbReference type="InterPro" id="IPR000160">
    <property type="entry name" value="GGDEF_dom"/>
</dbReference>
<name>A0A1I1AAC1_9CELL</name>
<evidence type="ECO:0000259" key="3">
    <source>
        <dbReference type="PROSITE" id="PS50887"/>
    </source>
</evidence>
<dbReference type="InterPro" id="IPR035965">
    <property type="entry name" value="PAS-like_dom_sf"/>
</dbReference>
<evidence type="ECO:0000313" key="5">
    <source>
        <dbReference type="Proteomes" id="UP000199012"/>
    </source>
</evidence>
<reference evidence="4 5" key="1">
    <citation type="submission" date="2016-10" db="EMBL/GenBank/DDBJ databases">
        <authorList>
            <person name="de Groot N.N."/>
        </authorList>
    </citation>
    <scope>NUCLEOTIDE SEQUENCE [LARGE SCALE GENOMIC DNA]</scope>
    <source>
        <strain evidence="4 5">CGMCC 4.6945</strain>
    </source>
</reference>
<dbReference type="Pfam" id="PF00990">
    <property type="entry name" value="GGDEF"/>
    <property type="match status" value="1"/>
</dbReference>
<dbReference type="PANTHER" id="PTHR46663:SF4">
    <property type="entry name" value="DIGUANYLATE CYCLASE DGCT-RELATED"/>
    <property type="match status" value="1"/>
</dbReference>
<keyword evidence="5" id="KW-1185">Reference proteome</keyword>
<gene>
    <name evidence="4" type="ORF">SAMN05421867_1168</name>
</gene>
<dbReference type="OrthoDB" id="42802at2"/>
<dbReference type="CDD" id="cd00130">
    <property type="entry name" value="PAS"/>
    <property type="match status" value="1"/>
</dbReference>
<accession>A0A1I1AAC1</accession>
<dbReference type="STRING" id="988821.SAMN05421867_1168"/>
<dbReference type="SUPFAM" id="SSF55785">
    <property type="entry name" value="PYP-like sensor domain (PAS domain)"/>
    <property type="match status" value="1"/>
</dbReference>
<dbReference type="PROSITE" id="PS50113">
    <property type="entry name" value="PAC"/>
    <property type="match status" value="1"/>
</dbReference>
<proteinExistence type="predicted"/>
<dbReference type="SUPFAM" id="SSF55073">
    <property type="entry name" value="Nucleotide cyclase"/>
    <property type="match status" value="1"/>
</dbReference>
<organism evidence="4 5">
    <name type="scientific">Cellulomonas marina</name>
    <dbReference type="NCBI Taxonomy" id="988821"/>
    <lineage>
        <taxon>Bacteria</taxon>
        <taxon>Bacillati</taxon>
        <taxon>Actinomycetota</taxon>
        <taxon>Actinomycetes</taxon>
        <taxon>Micrococcales</taxon>
        <taxon>Cellulomonadaceae</taxon>
        <taxon>Cellulomonas</taxon>
    </lineage>
</organism>
<dbReference type="PROSITE" id="PS50887">
    <property type="entry name" value="GGDEF"/>
    <property type="match status" value="1"/>
</dbReference>
<dbReference type="SMART" id="SM00267">
    <property type="entry name" value="GGDEF"/>
    <property type="match status" value="1"/>
</dbReference>
<dbReference type="Gene3D" id="3.30.450.20">
    <property type="entry name" value="PAS domain"/>
    <property type="match status" value="1"/>
</dbReference>
<dbReference type="NCBIfam" id="TIGR00229">
    <property type="entry name" value="sensory_box"/>
    <property type="match status" value="1"/>
</dbReference>
<dbReference type="CDD" id="cd01949">
    <property type="entry name" value="GGDEF"/>
    <property type="match status" value="1"/>
</dbReference>
<dbReference type="EMBL" id="FOKA01000016">
    <property type="protein sequence ID" value="SFB34316.1"/>
    <property type="molecule type" value="Genomic_DNA"/>
</dbReference>
<evidence type="ECO:0000259" key="1">
    <source>
        <dbReference type="PROSITE" id="PS50112"/>
    </source>
</evidence>
<dbReference type="RefSeq" id="WP_090034249.1">
    <property type="nucleotide sequence ID" value="NZ_BONM01000037.1"/>
</dbReference>
<dbReference type="Pfam" id="PF13426">
    <property type="entry name" value="PAS_9"/>
    <property type="match status" value="1"/>
</dbReference>
<feature type="domain" description="PAC" evidence="2">
    <location>
        <begin position="95"/>
        <end position="149"/>
    </location>
</feature>
<dbReference type="NCBIfam" id="TIGR00254">
    <property type="entry name" value="GGDEF"/>
    <property type="match status" value="1"/>
</dbReference>
<dbReference type="PANTHER" id="PTHR46663">
    <property type="entry name" value="DIGUANYLATE CYCLASE DGCT-RELATED"/>
    <property type="match status" value="1"/>
</dbReference>
<sequence length="307" mass="32742">MTPDDCDPRSDDVPPAVPSIDDAALAACVAAMRSAVLVADARDADLPLVFVNDGFEQLTGYARASALGRNCRFLQGPGTDQAVVGALRVGLAEGRYTRARLLNYRADGSTFWNDLRLSPVHHDDGTLRYWVGVQHDVTAQVAQETALARAATQDPLTGLANRTVLAEHLRGEVARASAAGRAVAVLFLDLDDDKQVNDSRGHLAGDQLLVEIGRRMRAVLRPGDLVARFGGDELVVVVGDLPLESGGRVRELVEGLRQAVERPVPLPDGDVRVGVSIGVAVHPHDAADGDTLLAVADAAMFRDKRSR</sequence>
<dbReference type="InterPro" id="IPR043128">
    <property type="entry name" value="Rev_trsase/Diguanyl_cyclase"/>
</dbReference>
<dbReference type="InterPro" id="IPR001610">
    <property type="entry name" value="PAC"/>
</dbReference>
<dbReference type="PROSITE" id="PS50112">
    <property type="entry name" value="PAS"/>
    <property type="match status" value="1"/>
</dbReference>
<dbReference type="AlphaFoldDB" id="A0A1I1AAC1"/>
<dbReference type="InterPro" id="IPR000700">
    <property type="entry name" value="PAS-assoc_C"/>
</dbReference>
<dbReference type="InterPro" id="IPR052163">
    <property type="entry name" value="DGC-Regulatory_Protein"/>
</dbReference>